<comment type="caution">
    <text evidence="1">The sequence shown here is derived from an EMBL/GenBank/DDBJ whole genome shotgun (WGS) entry which is preliminary data.</text>
</comment>
<feature type="non-terminal residue" evidence="1">
    <location>
        <position position="1"/>
    </location>
</feature>
<sequence>GLSQKKLAEILEITQQTIIRWKKDKDPFRKRKRKPKDYGIIPELLRSYIIDEDNKYTQNELADLVSKETGQQITQKKVSYILRKRLNYTYKKLTYHYTQLDEEKAKTFNGEIKPLLETNPFIAIDECSFYPNLNPRFGYSLKGERAVSKRPSHKGKHYTLLFAVSNLKKNGEIKPIGNKRNYLIMDNARIHTAFGKRKEAGLPSVEEQMLKKNIEVRFITKYAPMLNPVELCFNFLRQRTERSRSRNYEEMRLAIEKAVKLLNKKKLITKIIPTIQPRFFATINKEELELLKQMEITVNKSINERNNLMLDLLFYTGLRINELRNIRHCDYQAGSLRILGKGNKVRYVFLPPFLVKYFNPYSRNYLFTTKRQPKISNTQARTIIYQKVKKAGMIKKISPHTFRRSFATILNNKNVRLTTIQKLLGHSQIATTSTYIHNSYEELYKDYSKLWIKDELYKSEDARELLDQNTDIIMDEAIPNPKGKDKTNLKYLDDEDIFEGNNKLPVPRWAEEICLINEDYRRSERKNKRLLDNQGIKELVKEYLEDINSNILRFADFE</sequence>
<keyword evidence="2" id="KW-1185">Reference proteome</keyword>
<evidence type="ECO:0000313" key="1">
    <source>
        <dbReference type="EMBL" id="CAG8739098.1"/>
    </source>
</evidence>
<name>A0ACA9QCW2_9GLOM</name>
<gene>
    <name evidence="1" type="ORF">RPERSI_LOCUS12968</name>
</gene>
<dbReference type="EMBL" id="CAJVQC010028263">
    <property type="protein sequence ID" value="CAG8739098.1"/>
    <property type="molecule type" value="Genomic_DNA"/>
</dbReference>
<accession>A0ACA9QCW2</accession>
<dbReference type="Proteomes" id="UP000789920">
    <property type="component" value="Unassembled WGS sequence"/>
</dbReference>
<organism evidence="1 2">
    <name type="scientific">Racocetra persica</name>
    <dbReference type="NCBI Taxonomy" id="160502"/>
    <lineage>
        <taxon>Eukaryota</taxon>
        <taxon>Fungi</taxon>
        <taxon>Fungi incertae sedis</taxon>
        <taxon>Mucoromycota</taxon>
        <taxon>Glomeromycotina</taxon>
        <taxon>Glomeromycetes</taxon>
        <taxon>Diversisporales</taxon>
        <taxon>Gigasporaceae</taxon>
        <taxon>Racocetra</taxon>
    </lineage>
</organism>
<evidence type="ECO:0000313" key="2">
    <source>
        <dbReference type="Proteomes" id="UP000789920"/>
    </source>
</evidence>
<feature type="non-terminal residue" evidence="1">
    <location>
        <position position="558"/>
    </location>
</feature>
<reference evidence="1" key="1">
    <citation type="submission" date="2021-06" db="EMBL/GenBank/DDBJ databases">
        <authorList>
            <person name="Kallberg Y."/>
            <person name="Tangrot J."/>
            <person name="Rosling A."/>
        </authorList>
    </citation>
    <scope>NUCLEOTIDE SEQUENCE</scope>
    <source>
        <strain evidence="1">MA461A</strain>
    </source>
</reference>
<proteinExistence type="predicted"/>
<protein>
    <submittedName>
        <fullName evidence="1">9552_t:CDS:1</fullName>
    </submittedName>
</protein>